<protein>
    <submittedName>
        <fullName evidence="1">Uncharacterized protein</fullName>
    </submittedName>
</protein>
<reference evidence="1" key="1">
    <citation type="submission" date="2021-01" db="EMBL/GenBank/DDBJ databases">
        <authorList>
            <person name="Corre E."/>
            <person name="Pelletier E."/>
            <person name="Niang G."/>
            <person name="Scheremetjew M."/>
            <person name="Finn R."/>
            <person name="Kale V."/>
            <person name="Holt S."/>
            <person name="Cochrane G."/>
            <person name="Meng A."/>
            <person name="Brown T."/>
            <person name="Cohen L."/>
        </authorList>
    </citation>
    <scope>NUCLEOTIDE SEQUENCE</scope>
    <source>
        <strain evidence="1">NIES-381</strain>
    </source>
</reference>
<proteinExistence type="predicted"/>
<organism evidence="1">
    <name type="scientific">Eutreptiella gymnastica</name>
    <dbReference type="NCBI Taxonomy" id="73025"/>
    <lineage>
        <taxon>Eukaryota</taxon>
        <taxon>Discoba</taxon>
        <taxon>Euglenozoa</taxon>
        <taxon>Euglenida</taxon>
        <taxon>Spirocuta</taxon>
        <taxon>Euglenophyceae</taxon>
        <taxon>Eutreptiales</taxon>
        <taxon>Eutreptiaceae</taxon>
        <taxon>Eutreptiella</taxon>
    </lineage>
</organism>
<accession>A0A6U7WWD5</accession>
<gene>
    <name evidence="1" type="ORF">EGYM00392_LOCUS14943</name>
    <name evidence="2" type="ORF">EGYM00392_LOCUS14950</name>
</gene>
<name>A0A6U7WWD5_9EUGL</name>
<dbReference type="EMBL" id="HBGA01041026">
    <property type="protein sequence ID" value="CAD9003859.1"/>
    <property type="molecule type" value="Transcribed_RNA"/>
</dbReference>
<dbReference type="EMBL" id="HBGA01041037">
    <property type="protein sequence ID" value="CAD9003866.1"/>
    <property type="molecule type" value="Transcribed_RNA"/>
</dbReference>
<evidence type="ECO:0000313" key="1">
    <source>
        <dbReference type="EMBL" id="CAD9003859.1"/>
    </source>
</evidence>
<evidence type="ECO:0000313" key="2">
    <source>
        <dbReference type="EMBL" id="CAD9003866.1"/>
    </source>
</evidence>
<dbReference type="AlphaFoldDB" id="A0A6U7WWD5"/>
<sequence length="102" mass="11408">MAPNGPKWTQTGDAGCAVGCYDFPTACHVRPEVHKVSLTQTEVLSEQSRKVWAVLGHLGPVLGRFWLFLEPHTPPVFVWCAARTYRTSLLRRPTSEPAMFGR</sequence>